<dbReference type="CDD" id="cd01639">
    <property type="entry name" value="IMPase"/>
    <property type="match status" value="1"/>
</dbReference>
<dbReference type="InterPro" id="IPR022337">
    <property type="entry name" value="Inositol_monophosphatase_SuhB"/>
</dbReference>
<dbReference type="EC" id="3.1.3.25" evidence="4"/>
<dbReference type="GO" id="GO:0008934">
    <property type="term" value="F:inositol monophosphate 1-phosphatase activity"/>
    <property type="evidence" value="ECO:0007669"/>
    <property type="project" value="InterPro"/>
</dbReference>
<dbReference type="PRINTS" id="PR00377">
    <property type="entry name" value="IMPHPHTASES"/>
</dbReference>
<dbReference type="SUPFAM" id="SSF56655">
    <property type="entry name" value="Carbohydrate phosphatase"/>
    <property type="match status" value="1"/>
</dbReference>
<evidence type="ECO:0000256" key="2">
    <source>
        <dbReference type="ARBA" id="ARBA00001946"/>
    </source>
</evidence>
<sequence length="261" mass="28616">MPLSPNINVMLKAARKAARGLSRDFGEVENLQVSRKGPANFVSNADRRAEEVIYEELRKARPDYGFLMEESGTHTGKDTSHRWIVDPLDGTTNFLHGLPQWCISIALERDRTIIAALVYAPMAGELFVAERGQGATLNDKRVRVSARARMSEAVFACGMPYFGHGDCDRFIAELGRIQGEVAGLRRFGSAALDLCWVAAGRYEGFWERGLGAWDIAAGALIVREAGGAITDLDGGDRWLRSGDILATNDALHQPLLTRIKG</sequence>
<dbReference type="FunFam" id="3.30.540.10:FF:000003">
    <property type="entry name" value="Inositol-1-monophosphatase"/>
    <property type="match status" value="1"/>
</dbReference>
<dbReference type="GO" id="GO:0046872">
    <property type="term" value="F:metal ion binding"/>
    <property type="evidence" value="ECO:0007669"/>
    <property type="project" value="UniProtKB-KW"/>
</dbReference>
<comment type="cofactor">
    <cofactor evidence="2">
        <name>Mg(2+)</name>
        <dbReference type="ChEBI" id="CHEBI:18420"/>
    </cofactor>
</comment>
<dbReference type="GO" id="GO:0007165">
    <property type="term" value="P:signal transduction"/>
    <property type="evidence" value="ECO:0007669"/>
    <property type="project" value="TreeGrafter"/>
</dbReference>
<dbReference type="PROSITE" id="PS00629">
    <property type="entry name" value="IMP_1"/>
    <property type="match status" value="1"/>
</dbReference>
<dbReference type="InterPro" id="IPR020583">
    <property type="entry name" value="Inositol_monoP_metal-BS"/>
</dbReference>
<dbReference type="InterPro" id="IPR020550">
    <property type="entry name" value="Inositol_monophosphatase_CS"/>
</dbReference>
<gene>
    <name evidence="8" type="ORF">MNBD_ALPHA09-84</name>
</gene>
<keyword evidence="7" id="KW-0460">Magnesium</keyword>
<dbReference type="Gene3D" id="3.40.190.80">
    <property type="match status" value="1"/>
</dbReference>
<evidence type="ECO:0000256" key="7">
    <source>
        <dbReference type="ARBA" id="ARBA00022842"/>
    </source>
</evidence>
<comment type="similarity">
    <text evidence="3">Belongs to the inositol monophosphatase superfamily.</text>
</comment>
<dbReference type="EMBL" id="UOEM01000083">
    <property type="protein sequence ID" value="VAW15241.1"/>
    <property type="molecule type" value="Genomic_DNA"/>
</dbReference>
<dbReference type="PANTHER" id="PTHR20854:SF4">
    <property type="entry name" value="INOSITOL-1-MONOPHOSPHATASE-RELATED"/>
    <property type="match status" value="1"/>
</dbReference>
<organism evidence="8">
    <name type="scientific">hydrothermal vent metagenome</name>
    <dbReference type="NCBI Taxonomy" id="652676"/>
    <lineage>
        <taxon>unclassified sequences</taxon>
        <taxon>metagenomes</taxon>
        <taxon>ecological metagenomes</taxon>
    </lineage>
</organism>
<dbReference type="GO" id="GO:0046854">
    <property type="term" value="P:phosphatidylinositol phosphate biosynthetic process"/>
    <property type="evidence" value="ECO:0007669"/>
    <property type="project" value="InterPro"/>
</dbReference>
<comment type="catalytic activity">
    <reaction evidence="1">
        <text>a myo-inositol phosphate + H2O = myo-inositol + phosphate</text>
        <dbReference type="Rhea" id="RHEA:24056"/>
        <dbReference type="ChEBI" id="CHEBI:15377"/>
        <dbReference type="ChEBI" id="CHEBI:17268"/>
        <dbReference type="ChEBI" id="CHEBI:43474"/>
        <dbReference type="ChEBI" id="CHEBI:84139"/>
        <dbReference type="EC" id="3.1.3.25"/>
    </reaction>
</comment>
<evidence type="ECO:0000256" key="3">
    <source>
        <dbReference type="ARBA" id="ARBA00009759"/>
    </source>
</evidence>
<evidence type="ECO:0000256" key="6">
    <source>
        <dbReference type="ARBA" id="ARBA00022801"/>
    </source>
</evidence>
<dbReference type="PANTHER" id="PTHR20854">
    <property type="entry name" value="INOSITOL MONOPHOSPHATASE"/>
    <property type="match status" value="1"/>
</dbReference>
<evidence type="ECO:0000313" key="8">
    <source>
        <dbReference type="EMBL" id="VAW15241.1"/>
    </source>
</evidence>
<dbReference type="GO" id="GO:0006020">
    <property type="term" value="P:inositol metabolic process"/>
    <property type="evidence" value="ECO:0007669"/>
    <property type="project" value="TreeGrafter"/>
</dbReference>
<reference evidence="8" key="1">
    <citation type="submission" date="2018-06" db="EMBL/GenBank/DDBJ databases">
        <authorList>
            <person name="Zhirakovskaya E."/>
        </authorList>
    </citation>
    <scope>NUCLEOTIDE SEQUENCE</scope>
</reference>
<dbReference type="AlphaFoldDB" id="A0A3B0T968"/>
<dbReference type="Gene3D" id="3.30.540.10">
    <property type="entry name" value="Fructose-1,6-Bisphosphatase, subunit A, domain 1"/>
    <property type="match status" value="1"/>
</dbReference>
<dbReference type="Pfam" id="PF00459">
    <property type="entry name" value="Inositol_P"/>
    <property type="match status" value="1"/>
</dbReference>
<name>A0A3B0T968_9ZZZZ</name>
<dbReference type="InterPro" id="IPR033942">
    <property type="entry name" value="IMPase"/>
</dbReference>
<dbReference type="InterPro" id="IPR000760">
    <property type="entry name" value="Inositol_monophosphatase-like"/>
</dbReference>
<evidence type="ECO:0000256" key="4">
    <source>
        <dbReference type="ARBA" id="ARBA00013106"/>
    </source>
</evidence>
<evidence type="ECO:0000256" key="5">
    <source>
        <dbReference type="ARBA" id="ARBA00022723"/>
    </source>
</evidence>
<dbReference type="PROSITE" id="PS00630">
    <property type="entry name" value="IMP_2"/>
    <property type="match status" value="1"/>
</dbReference>
<keyword evidence="5" id="KW-0479">Metal-binding</keyword>
<accession>A0A3B0T968</accession>
<protein>
    <recommendedName>
        <fullName evidence="4">inositol-phosphate phosphatase</fullName>
        <ecNumber evidence="4">3.1.3.25</ecNumber>
    </recommendedName>
</protein>
<proteinExistence type="inferred from homology"/>
<keyword evidence="6 8" id="KW-0378">Hydrolase</keyword>
<evidence type="ECO:0000256" key="1">
    <source>
        <dbReference type="ARBA" id="ARBA00001033"/>
    </source>
</evidence>
<dbReference type="PRINTS" id="PR01959">
    <property type="entry name" value="SBIMPHPHTASE"/>
</dbReference>